<dbReference type="GO" id="GO:0005737">
    <property type="term" value="C:cytoplasm"/>
    <property type="evidence" value="ECO:0007669"/>
    <property type="project" value="TreeGrafter"/>
</dbReference>
<feature type="region of interest" description="Disordered" evidence="1">
    <location>
        <begin position="112"/>
        <end position="210"/>
    </location>
</feature>
<dbReference type="PANTHER" id="PTHR16461">
    <property type="entry name" value="TOLL-INTERACTING PROTEIN"/>
    <property type="match status" value="1"/>
</dbReference>
<dbReference type="SMART" id="SM00546">
    <property type="entry name" value="CUE"/>
    <property type="match status" value="1"/>
</dbReference>
<sequence>MSVPTENTKSTTVESVPESPTTARPLEMDDDDVQETPALGDESTQKPSTTTTSTTTTAAPAATEETAPPKPPRPMTEQQKNVQVLKEAFPTVEESVIKAVLRASNGRVEPAFNALLEMTDPDAVQREEQPPPPPPRPVAEPHGLSSTSQSQLEADEEYARQLAQQYENVGSYEARTSSRSGPGGYSSRPRQETGLKPNEMYDKEHSFLDDDLPVIKENLRKGFLETQTKVNSWFNNLKKRIDEEFTEEDDERRQQRTQMGPRQGGDRNRRSGDYDRYDADPELLSDDFAGMRFHQDGTPAHDPNRPLANPNLFRPPASSPSPKPGSERKVAFRDNVEDIDAYGASPKLPPKDNVPGGGTASPGAAKASKWQPLSTVEPSPIAENDPFSLGDSEDERDAAAGGANKDKRSGSAGAGAGGGEIKMEDSERLRQAAAEAMADSLVDDDSNKKPAKAGDDKAAPAPAKKD</sequence>
<dbReference type="PANTHER" id="PTHR16461:SF5">
    <property type="entry name" value="TOLL-INTERACTING PROTEIN"/>
    <property type="match status" value="1"/>
</dbReference>
<protein>
    <recommendedName>
        <fullName evidence="2">CUE domain-containing protein</fullName>
    </recommendedName>
</protein>
<comment type="caution">
    <text evidence="3">The sequence shown here is derived from an EMBL/GenBank/DDBJ whole genome shotgun (WGS) entry which is preliminary data.</text>
</comment>
<dbReference type="FunFam" id="1.10.8.10:FF:000064">
    <property type="entry name" value="Similar to CUE domain-containing protein"/>
    <property type="match status" value="1"/>
</dbReference>
<dbReference type="STRING" id="1093900.A0A507AKB4"/>
<feature type="domain" description="CUE" evidence="2">
    <location>
        <begin position="77"/>
        <end position="120"/>
    </location>
</feature>
<dbReference type="PROSITE" id="PS51140">
    <property type="entry name" value="CUE"/>
    <property type="match status" value="1"/>
</dbReference>
<dbReference type="Proteomes" id="UP000319257">
    <property type="component" value="Unassembled WGS sequence"/>
</dbReference>
<feature type="compositionally biased region" description="Basic and acidic residues" evidence="1">
    <location>
        <begin position="421"/>
        <end position="430"/>
    </location>
</feature>
<name>A0A507AKB4_9PEZI</name>
<reference evidence="3 4" key="1">
    <citation type="submission" date="2019-06" db="EMBL/GenBank/DDBJ databases">
        <title>Draft genome sequence of the filamentous fungus Phialemoniopsis curvata isolated from diesel fuel.</title>
        <authorList>
            <person name="Varaljay V.A."/>
            <person name="Lyon W.J."/>
            <person name="Crouch A.L."/>
            <person name="Drake C.E."/>
            <person name="Hollomon J.M."/>
            <person name="Nadeau L.J."/>
            <person name="Nunn H.S."/>
            <person name="Stevenson B.S."/>
            <person name="Bojanowski C.L."/>
            <person name="Crookes-Goodson W.J."/>
        </authorList>
    </citation>
    <scope>NUCLEOTIDE SEQUENCE [LARGE SCALE GENOMIC DNA]</scope>
    <source>
        <strain evidence="3 4">D216</strain>
    </source>
</reference>
<dbReference type="RefSeq" id="XP_030989564.1">
    <property type="nucleotide sequence ID" value="XM_031133045.1"/>
</dbReference>
<evidence type="ECO:0000313" key="3">
    <source>
        <dbReference type="EMBL" id="TPX07853.1"/>
    </source>
</evidence>
<dbReference type="GO" id="GO:0006511">
    <property type="term" value="P:ubiquitin-dependent protein catabolic process"/>
    <property type="evidence" value="ECO:0007669"/>
    <property type="project" value="TreeGrafter"/>
</dbReference>
<feature type="region of interest" description="Disordered" evidence="1">
    <location>
        <begin position="235"/>
        <end position="466"/>
    </location>
</feature>
<feature type="compositionally biased region" description="Low complexity" evidence="1">
    <location>
        <begin position="46"/>
        <end position="66"/>
    </location>
</feature>
<feature type="compositionally biased region" description="Low complexity" evidence="1">
    <location>
        <begin position="177"/>
        <end position="188"/>
    </location>
</feature>
<dbReference type="CDD" id="cd14372">
    <property type="entry name" value="CUE_Cue5p_like"/>
    <property type="match status" value="1"/>
</dbReference>
<evidence type="ECO:0000313" key="4">
    <source>
        <dbReference type="Proteomes" id="UP000319257"/>
    </source>
</evidence>
<dbReference type="SUPFAM" id="SSF46934">
    <property type="entry name" value="UBA-like"/>
    <property type="match status" value="1"/>
</dbReference>
<feature type="region of interest" description="Disordered" evidence="1">
    <location>
        <begin position="1"/>
        <end position="81"/>
    </location>
</feature>
<dbReference type="InParanoid" id="A0A507AKB4"/>
<feature type="compositionally biased region" description="Basic and acidic residues" evidence="1">
    <location>
        <begin position="264"/>
        <end position="279"/>
    </location>
</feature>
<gene>
    <name evidence="3" type="ORF">E0L32_010428</name>
</gene>
<dbReference type="AlphaFoldDB" id="A0A507AKB4"/>
<dbReference type="GeneID" id="41977875"/>
<accession>A0A507AKB4</accession>
<organism evidence="3 4">
    <name type="scientific">Thyridium curvatum</name>
    <dbReference type="NCBI Taxonomy" id="1093900"/>
    <lineage>
        <taxon>Eukaryota</taxon>
        <taxon>Fungi</taxon>
        <taxon>Dikarya</taxon>
        <taxon>Ascomycota</taxon>
        <taxon>Pezizomycotina</taxon>
        <taxon>Sordariomycetes</taxon>
        <taxon>Sordariomycetidae</taxon>
        <taxon>Thyridiales</taxon>
        <taxon>Thyridiaceae</taxon>
        <taxon>Thyridium</taxon>
    </lineage>
</organism>
<feature type="compositionally biased region" description="Basic and acidic residues" evidence="1">
    <location>
        <begin position="189"/>
        <end position="210"/>
    </location>
</feature>
<dbReference type="InterPro" id="IPR009060">
    <property type="entry name" value="UBA-like_sf"/>
</dbReference>
<dbReference type="Pfam" id="PF02845">
    <property type="entry name" value="CUE"/>
    <property type="match status" value="1"/>
</dbReference>
<dbReference type="InterPro" id="IPR003892">
    <property type="entry name" value="CUE"/>
</dbReference>
<proteinExistence type="predicted"/>
<feature type="compositionally biased region" description="Basic and acidic residues" evidence="1">
    <location>
        <begin position="325"/>
        <end position="336"/>
    </location>
</feature>
<dbReference type="EMBL" id="SKBQ01000084">
    <property type="protein sequence ID" value="TPX07853.1"/>
    <property type="molecule type" value="Genomic_DNA"/>
</dbReference>
<evidence type="ECO:0000259" key="2">
    <source>
        <dbReference type="PROSITE" id="PS51140"/>
    </source>
</evidence>
<dbReference type="GO" id="GO:0031624">
    <property type="term" value="F:ubiquitin conjugating enzyme binding"/>
    <property type="evidence" value="ECO:0007669"/>
    <property type="project" value="TreeGrafter"/>
</dbReference>
<evidence type="ECO:0000256" key="1">
    <source>
        <dbReference type="SAM" id="MobiDB-lite"/>
    </source>
</evidence>
<dbReference type="OrthoDB" id="9942608at2759"/>
<keyword evidence="4" id="KW-1185">Reference proteome</keyword>
<dbReference type="InterPro" id="IPR041807">
    <property type="entry name" value="Cue5/Don1_CUE"/>
</dbReference>
<feature type="compositionally biased region" description="Polar residues" evidence="1">
    <location>
        <begin position="1"/>
        <end position="22"/>
    </location>
</feature>
<dbReference type="Gene3D" id="1.10.8.10">
    <property type="entry name" value="DNA helicase RuvA subunit, C-terminal domain"/>
    <property type="match status" value="1"/>
</dbReference>
<dbReference type="GO" id="GO:0043130">
    <property type="term" value="F:ubiquitin binding"/>
    <property type="evidence" value="ECO:0007669"/>
    <property type="project" value="InterPro"/>
</dbReference>
<feature type="compositionally biased region" description="Basic and acidic residues" evidence="1">
    <location>
        <begin position="445"/>
        <end position="466"/>
    </location>
</feature>